<dbReference type="Proteomes" id="UP000266183">
    <property type="component" value="Chromosome"/>
</dbReference>
<organism evidence="1 2">
    <name type="scientific">Chryseolinea soli</name>
    <dbReference type="NCBI Taxonomy" id="2321403"/>
    <lineage>
        <taxon>Bacteria</taxon>
        <taxon>Pseudomonadati</taxon>
        <taxon>Bacteroidota</taxon>
        <taxon>Cytophagia</taxon>
        <taxon>Cytophagales</taxon>
        <taxon>Fulvivirgaceae</taxon>
        <taxon>Chryseolinea</taxon>
    </lineage>
</organism>
<name>A0A385SQ77_9BACT</name>
<dbReference type="KEGG" id="chk:D4L85_21610"/>
<evidence type="ECO:0000313" key="2">
    <source>
        <dbReference type="Proteomes" id="UP000266183"/>
    </source>
</evidence>
<protein>
    <submittedName>
        <fullName evidence="1">Uncharacterized protein</fullName>
    </submittedName>
</protein>
<dbReference type="OrthoDB" id="9862201at2"/>
<proteinExistence type="predicted"/>
<accession>A0A385SQ77</accession>
<sequence length="72" mass="8691">MKKVNILLMMALYPDNFTPKILEGEVMEWIKDDNFFAFPYDNPMYKQNMKRLKGYHYLQRVDVFYAALTCNN</sequence>
<dbReference type="EMBL" id="CP032382">
    <property type="protein sequence ID" value="AYB33012.1"/>
    <property type="molecule type" value="Genomic_DNA"/>
</dbReference>
<gene>
    <name evidence="1" type="ORF">D4L85_21610</name>
</gene>
<keyword evidence="2" id="KW-1185">Reference proteome</keyword>
<dbReference type="RefSeq" id="WP_119756255.1">
    <property type="nucleotide sequence ID" value="NZ_CP032382.1"/>
</dbReference>
<evidence type="ECO:0000313" key="1">
    <source>
        <dbReference type="EMBL" id="AYB33012.1"/>
    </source>
</evidence>
<dbReference type="AlphaFoldDB" id="A0A385SQ77"/>
<reference evidence="2" key="1">
    <citation type="submission" date="2018-09" db="EMBL/GenBank/DDBJ databases">
        <title>Chryseolinea sp. KIS68-18 isolated from soil.</title>
        <authorList>
            <person name="Weon H.-Y."/>
            <person name="Kwon S.-W."/>
            <person name="Lee S.A."/>
        </authorList>
    </citation>
    <scope>NUCLEOTIDE SEQUENCE [LARGE SCALE GENOMIC DNA]</scope>
    <source>
        <strain evidence="2">KIS68-18</strain>
    </source>
</reference>